<evidence type="ECO:0000256" key="1">
    <source>
        <dbReference type="ARBA" id="ARBA00022988"/>
    </source>
</evidence>
<proteinExistence type="predicted"/>
<evidence type="ECO:0000313" key="4">
    <source>
        <dbReference type="EMBL" id="GHI16227.1"/>
    </source>
</evidence>
<keyword evidence="5" id="KW-1185">Reference proteome</keyword>
<dbReference type="Gene3D" id="1.10.4190.10">
    <property type="entry name" value="Urease accessory protein UreF"/>
    <property type="match status" value="1"/>
</dbReference>
<sequence>MSLAALLVLADGRFPAGGHAHSGGAEAACKAGRIHDAATLEDFCRGRLHTAGLTAAALAAAAALGLDPAELDAAADARTPSPALRTAARRLGRQLLRAARATWPDPGLQQLAAAFPRGAHQPVVLGLTARAAGLGPLDAAHVAAYESVGGPATATVRLLGLDPFEAESRTVAVAGPPTLSYAATCAASSGPSPAARAVRPSTTGWWAPRGNAAASCCSPGSGQVARAARSSWRPSRRAAVRSAGDGVRASAAASSSAGSSPRAAAAARAAAVSPAVCSRPRQKSSRVAASWIRPALQAASAPPEWAWPPAGKRPSARTSSAARLMWRGPSEEEVALGHGQFRGRCGFHRLAVDGDGEGVGVDLDPRHGVVVAHVGLGHLPRGLYGGEPLTESEPFGQAVVECEPGR</sequence>
<feature type="region of interest" description="Disordered" evidence="3">
    <location>
        <begin position="227"/>
        <end position="247"/>
    </location>
</feature>
<dbReference type="PANTHER" id="PTHR33620:SF1">
    <property type="entry name" value="UREASE ACCESSORY PROTEIN F"/>
    <property type="match status" value="1"/>
</dbReference>
<keyword evidence="2" id="KW-0143">Chaperone</keyword>
<evidence type="ECO:0000256" key="3">
    <source>
        <dbReference type="SAM" id="MobiDB-lite"/>
    </source>
</evidence>
<organism evidence="4 5">
    <name type="scientific">Streptomyces virginiae</name>
    <name type="common">Streptomyces cinnamonensis</name>
    <dbReference type="NCBI Taxonomy" id="1961"/>
    <lineage>
        <taxon>Bacteria</taxon>
        <taxon>Bacillati</taxon>
        <taxon>Actinomycetota</taxon>
        <taxon>Actinomycetes</taxon>
        <taxon>Kitasatosporales</taxon>
        <taxon>Streptomycetaceae</taxon>
        <taxon>Streptomyces</taxon>
    </lineage>
</organism>
<dbReference type="Proteomes" id="UP000660554">
    <property type="component" value="Unassembled WGS sequence"/>
</dbReference>
<name>A0ABQ3NTX2_STRVG</name>
<evidence type="ECO:0008006" key="6">
    <source>
        <dbReference type="Google" id="ProtNLM"/>
    </source>
</evidence>
<protein>
    <recommendedName>
        <fullName evidence="6">Urease accessory protein UreF</fullName>
    </recommendedName>
</protein>
<reference evidence="5" key="1">
    <citation type="submission" date="2020-09" db="EMBL/GenBank/DDBJ databases">
        <title>Whole genome shotgun sequence of Streptomyces cinnamonensis NBRC 15873.</title>
        <authorList>
            <person name="Komaki H."/>
            <person name="Tamura T."/>
        </authorList>
    </citation>
    <scope>NUCLEOTIDE SEQUENCE [LARGE SCALE GENOMIC DNA]</scope>
    <source>
        <strain evidence="5">NBRC 15873</strain>
    </source>
</reference>
<evidence type="ECO:0000313" key="5">
    <source>
        <dbReference type="Proteomes" id="UP000660554"/>
    </source>
</evidence>
<keyword evidence="1" id="KW-0996">Nickel insertion</keyword>
<evidence type="ECO:0000256" key="2">
    <source>
        <dbReference type="ARBA" id="ARBA00023186"/>
    </source>
</evidence>
<dbReference type="InterPro" id="IPR002639">
    <property type="entry name" value="UreF"/>
</dbReference>
<dbReference type="PANTHER" id="PTHR33620">
    <property type="entry name" value="UREASE ACCESSORY PROTEIN F"/>
    <property type="match status" value="1"/>
</dbReference>
<dbReference type="EMBL" id="BNDV01000014">
    <property type="protein sequence ID" value="GHI16227.1"/>
    <property type="molecule type" value="Genomic_DNA"/>
</dbReference>
<dbReference type="Pfam" id="PF01730">
    <property type="entry name" value="UreF"/>
    <property type="match status" value="1"/>
</dbReference>
<comment type="caution">
    <text evidence="4">The sequence shown here is derived from an EMBL/GenBank/DDBJ whole genome shotgun (WGS) entry which is preliminary data.</text>
</comment>
<accession>A0ABQ3NTX2</accession>
<gene>
    <name evidence="4" type="ORF">Scinn_56900</name>
</gene>
<dbReference type="InterPro" id="IPR038277">
    <property type="entry name" value="UreF_sf"/>
</dbReference>